<sequence>MPGSVSDAVSSAPPAQRSRALTVAGGLLAAAVVSALGNAVVALLARAAGASHDFEALTPPAYVPLTVIGVLLGAIGWAVVRRVAKNPAGLLRWLAPVVVIVSFVPDLALLGGDTPGKGVLAVCALMVMHVVVGVVAVLAYRRVLPLPVR</sequence>
<feature type="transmembrane region" description="Helical" evidence="1">
    <location>
        <begin position="92"/>
        <end position="112"/>
    </location>
</feature>
<keyword evidence="1" id="KW-0472">Membrane</keyword>
<keyword evidence="1" id="KW-0812">Transmembrane</keyword>
<comment type="caution">
    <text evidence="2">The sequence shown here is derived from an EMBL/GenBank/DDBJ whole genome shotgun (WGS) entry which is preliminary data.</text>
</comment>
<dbReference type="EMBL" id="AMLP01000251">
    <property type="protein sequence ID" value="ELS51064.1"/>
    <property type="molecule type" value="Genomic_DNA"/>
</dbReference>
<keyword evidence="1" id="KW-1133">Transmembrane helix</keyword>
<name>L8P4F5_STRVR</name>
<evidence type="ECO:0000313" key="2">
    <source>
        <dbReference type="EMBL" id="ELS51064.1"/>
    </source>
</evidence>
<organism evidence="2 3">
    <name type="scientific">Streptomyces viridochromogenes Tue57</name>
    <dbReference type="NCBI Taxonomy" id="1160705"/>
    <lineage>
        <taxon>Bacteria</taxon>
        <taxon>Bacillati</taxon>
        <taxon>Actinomycetota</taxon>
        <taxon>Actinomycetes</taxon>
        <taxon>Kitasatosporales</taxon>
        <taxon>Streptomycetaceae</taxon>
        <taxon>Streptomyces</taxon>
    </lineage>
</organism>
<dbReference type="AlphaFoldDB" id="L8P4F5"/>
<dbReference type="PATRIC" id="fig|1160705.3.peg.7904"/>
<dbReference type="Pfam" id="PF19545">
    <property type="entry name" value="DUF6069"/>
    <property type="match status" value="1"/>
</dbReference>
<dbReference type="RefSeq" id="WP_004003457.1">
    <property type="nucleotide sequence ID" value="NZ_AMLP01000251.1"/>
</dbReference>
<feature type="transmembrane region" description="Helical" evidence="1">
    <location>
        <begin position="118"/>
        <end position="140"/>
    </location>
</feature>
<feature type="transmembrane region" description="Helical" evidence="1">
    <location>
        <begin position="61"/>
        <end position="80"/>
    </location>
</feature>
<accession>L8P4F5</accession>
<proteinExistence type="predicted"/>
<protein>
    <submittedName>
        <fullName evidence="2">Uncharacterized protein</fullName>
    </submittedName>
</protein>
<dbReference type="Proteomes" id="UP000011205">
    <property type="component" value="Unassembled WGS sequence"/>
</dbReference>
<reference evidence="2 3" key="1">
    <citation type="journal article" date="2013" name="Genome Announc.">
        <title>Draft Genome Sequence of Streptomyces viridochromogenes Strain Tu57, Producer of Avilamycin.</title>
        <authorList>
            <person name="Gruning B.A."/>
            <person name="Erxleben A."/>
            <person name="Hahnlein A."/>
            <person name="Gunther S."/>
        </authorList>
    </citation>
    <scope>NUCLEOTIDE SEQUENCE [LARGE SCALE GENOMIC DNA]</scope>
    <source>
        <strain evidence="2 3">Tue57</strain>
    </source>
</reference>
<dbReference type="InterPro" id="IPR045713">
    <property type="entry name" value="DUF6069"/>
</dbReference>
<evidence type="ECO:0000256" key="1">
    <source>
        <dbReference type="SAM" id="Phobius"/>
    </source>
</evidence>
<feature type="transmembrane region" description="Helical" evidence="1">
    <location>
        <begin position="20"/>
        <end position="41"/>
    </location>
</feature>
<gene>
    <name evidence="2" type="ORF">STVIR_7993</name>
</gene>
<evidence type="ECO:0000313" key="3">
    <source>
        <dbReference type="Proteomes" id="UP000011205"/>
    </source>
</evidence>